<proteinExistence type="predicted"/>
<feature type="domain" description="Calcineurin-like phosphoesterase" evidence="3">
    <location>
        <begin position="34"/>
        <end position="281"/>
    </location>
</feature>
<feature type="compositionally biased region" description="Basic and acidic residues" evidence="1">
    <location>
        <begin position="832"/>
        <end position="842"/>
    </location>
</feature>
<evidence type="ECO:0000259" key="4">
    <source>
        <dbReference type="Pfam" id="PF22494"/>
    </source>
</evidence>
<dbReference type="PANTHER" id="PTHR46928">
    <property type="entry name" value="MESENCHYME-SPECIFIC CELL SURFACE GLYCOPROTEIN"/>
    <property type="match status" value="1"/>
</dbReference>
<evidence type="ECO:0000256" key="1">
    <source>
        <dbReference type="SAM" id="MobiDB-lite"/>
    </source>
</evidence>
<dbReference type="Pfam" id="PF22494">
    <property type="entry name" value="choice_anch_I"/>
    <property type="match status" value="1"/>
</dbReference>
<dbReference type="Gene3D" id="2.130.10.10">
    <property type="entry name" value="YVTN repeat-like/Quinoprotein amine dehydrogenase"/>
    <property type="match status" value="1"/>
</dbReference>
<dbReference type="SUPFAM" id="SSF56300">
    <property type="entry name" value="Metallo-dependent phosphatases"/>
    <property type="match status" value="1"/>
</dbReference>
<feature type="region of interest" description="Disordered" evidence="1">
    <location>
        <begin position="821"/>
        <end position="846"/>
    </location>
</feature>
<dbReference type="RefSeq" id="WP_155313717.1">
    <property type="nucleotide sequence ID" value="NZ_AP021879.1"/>
</dbReference>
<dbReference type="Pfam" id="PF00149">
    <property type="entry name" value="Metallophos"/>
    <property type="match status" value="1"/>
</dbReference>
<feature type="signal peptide" evidence="2">
    <location>
        <begin position="1"/>
        <end position="30"/>
    </location>
</feature>
<keyword evidence="2" id="KW-0732">Signal</keyword>
<dbReference type="InterPro" id="IPR004843">
    <property type="entry name" value="Calcineurin-like_PHP"/>
</dbReference>
<evidence type="ECO:0000256" key="2">
    <source>
        <dbReference type="SAM" id="SignalP"/>
    </source>
</evidence>
<keyword evidence="6" id="KW-1185">Reference proteome</keyword>
<sequence length="954" mass="102880">MRKRPISKFIFFALLTVCLLTISFTGSAIAKTARFAVFSDPHFYDTDLGTEGAAFEAYLAQDRKLIRESEALAQAVVEQIIAANAETPLDFVIVPGDLTKDGALSSHEKFAAYLDEIEAAGIPVFVCPGNHDINNPHAYSYDGDTKTEVDKVSPEAFASIYAAFGYDEAADHDAGSLSYAVEPVPGIVLLSLDSCKYQDNVDSPETSGAFSEETLDWAVAQIGAAKMAGKQVIAFQHHGLVEHYTGQSDAFSEYVIDDYETVSAALADAGLKLDFSGHYHANDITMTTGSSDDAVLVDIETGSLVTAPCPYRIVTLHGSNAAQVETRYITEIDYDTGGVAFPEYAQDFLYDGLLSIAQYSLIYDYGLDSETAAYLAPYVADAFAAHYAGDEQPDDDTLTLINGFLGSADTTTQYLGQMLYSLWNDLAPTDNRALTPLNPKIALGKLGTYASGVFDEGAAEIVAFDPKTQCLFVSNADANTVDALSIASPAAPVKVFTIDLSPYGGGVNSVAVNDGIVAVAVEAEVKQDPGTVAFFDTEGNFLNQVTVGSLPDMLTFTPDGGKVLVANEGEPNDDYSVDPEGSVSIIDISRGVRRAKVNTAGFEKFNDCKDKLVADGVRIFGPGASVAQDLEPEYIAVAEDSSLAWVTLQENNAVAVLNLKSNRITEVLPLGVKDHGMTGNGLDASNKDDVINIANYDNLFGMFQPDAIAAYGDKGGPYLVTANEGDAREYDTFEEEAEVGDLVLNPEAFPEADSIQDKTRLGKLKVTSTLGDLDGDGTYEELYAYGARSFSIFKPTQKGLKLVFDSGDQLEQLTAAALPFDFNSTNDENDSFDNRSDNKGPEPEGLTLGEIDGRTYLFLGLERIGGIMVYDITDPRSPEFVQYLNNRDFSAEDIEAAGDLAPEGLTFIPARKSPTGDNLLAVANEVSGTTTVYRIDMKKRWPHWGGHHRYYFWK</sequence>
<dbReference type="InterPro" id="IPR055188">
    <property type="entry name" value="Choice_anch_I"/>
</dbReference>
<dbReference type="InterPro" id="IPR011048">
    <property type="entry name" value="Haem_d1_sf"/>
</dbReference>
<dbReference type="Gene3D" id="3.60.21.10">
    <property type="match status" value="1"/>
</dbReference>
<dbReference type="GO" id="GO:0016787">
    <property type="term" value="F:hydrolase activity"/>
    <property type="evidence" value="ECO:0007669"/>
    <property type="project" value="InterPro"/>
</dbReference>
<dbReference type="InterPro" id="IPR015943">
    <property type="entry name" value="WD40/YVTN_repeat-like_dom_sf"/>
</dbReference>
<name>A0A5K8AKM5_9BACT</name>
<accession>A0A5K8AKM5</accession>
<evidence type="ECO:0000259" key="3">
    <source>
        <dbReference type="Pfam" id="PF00149"/>
    </source>
</evidence>
<dbReference type="InterPro" id="IPR029052">
    <property type="entry name" value="Metallo-depent_PP-like"/>
</dbReference>
<feature type="chain" id="PRO_5024291841" evidence="2">
    <location>
        <begin position="31"/>
        <end position="954"/>
    </location>
</feature>
<evidence type="ECO:0000313" key="5">
    <source>
        <dbReference type="EMBL" id="BBO93049.1"/>
    </source>
</evidence>
<evidence type="ECO:0000313" key="6">
    <source>
        <dbReference type="Proteomes" id="UP000422108"/>
    </source>
</evidence>
<dbReference type="InterPro" id="IPR052956">
    <property type="entry name" value="Mesenchyme-surface_protein"/>
</dbReference>
<dbReference type="AlphaFoldDB" id="A0A5K8AKM5"/>
<dbReference type="NCBIfam" id="NF038117">
    <property type="entry name" value="choice_anch_I"/>
    <property type="match status" value="1"/>
</dbReference>
<dbReference type="EMBL" id="AP021879">
    <property type="protein sequence ID" value="BBO93049.1"/>
    <property type="molecule type" value="Genomic_DNA"/>
</dbReference>
<dbReference type="SUPFAM" id="SSF51004">
    <property type="entry name" value="C-terminal (heme d1) domain of cytochrome cd1-nitrite reductase"/>
    <property type="match status" value="1"/>
</dbReference>
<feature type="domain" description="Choice-of-anchor I" evidence="4">
    <location>
        <begin position="456"/>
        <end position="935"/>
    </location>
</feature>
<organism evidence="5 6">
    <name type="scientific">Desulfosarcina ovata subsp. ovata</name>
    <dbReference type="NCBI Taxonomy" id="2752305"/>
    <lineage>
        <taxon>Bacteria</taxon>
        <taxon>Pseudomonadati</taxon>
        <taxon>Thermodesulfobacteriota</taxon>
        <taxon>Desulfobacteria</taxon>
        <taxon>Desulfobacterales</taxon>
        <taxon>Desulfosarcinaceae</taxon>
        <taxon>Desulfosarcina</taxon>
    </lineage>
</organism>
<reference evidence="5 6" key="1">
    <citation type="submission" date="2019-11" db="EMBL/GenBank/DDBJ databases">
        <title>Comparative genomics of hydrocarbon-degrading Desulfosarcina strains.</title>
        <authorList>
            <person name="Watanabe M."/>
            <person name="Kojima H."/>
            <person name="Fukui M."/>
        </authorList>
    </citation>
    <scope>NUCLEOTIDE SEQUENCE [LARGE SCALE GENOMIC DNA]</scope>
    <source>
        <strain evidence="6">oXyS1</strain>
    </source>
</reference>
<gene>
    <name evidence="5" type="ORF">DSCOOX_62290</name>
</gene>
<protein>
    <submittedName>
        <fullName evidence="5">Uncharacterized protein</fullName>
    </submittedName>
</protein>
<dbReference type="PANTHER" id="PTHR46928:SF1">
    <property type="entry name" value="MESENCHYME-SPECIFIC CELL SURFACE GLYCOPROTEIN"/>
    <property type="match status" value="1"/>
</dbReference>
<dbReference type="Proteomes" id="UP000422108">
    <property type="component" value="Chromosome"/>
</dbReference>